<evidence type="ECO:0000256" key="1">
    <source>
        <dbReference type="SAM" id="MobiDB-lite"/>
    </source>
</evidence>
<proteinExistence type="predicted"/>
<dbReference type="AlphaFoldDB" id="E3N8Y7"/>
<dbReference type="Proteomes" id="UP000008281">
    <property type="component" value="Unassembled WGS sequence"/>
</dbReference>
<evidence type="ECO:0000313" key="2">
    <source>
        <dbReference type="EMBL" id="EFO90049.1"/>
    </source>
</evidence>
<name>E3N8Y7_CAERE</name>
<gene>
    <name evidence="2" type="ORF">CRE_21511</name>
</gene>
<evidence type="ECO:0000313" key="3">
    <source>
        <dbReference type="Proteomes" id="UP000008281"/>
    </source>
</evidence>
<keyword evidence="3" id="KW-1185">Reference proteome</keyword>
<feature type="region of interest" description="Disordered" evidence="1">
    <location>
        <begin position="54"/>
        <end position="100"/>
    </location>
</feature>
<dbReference type="HOGENOM" id="CLU_2308646_0_0_1"/>
<dbReference type="InParanoid" id="E3N8Y7"/>
<sequence>MNEYLRPPKQAENSLLHISKSEKCAAPMSDMEDFNLDDSGLDETQHWTYLAPPSRDFGKNQIFGGPHCGGQPEHKKPSRGARSRPTEGGNPEVGCEFSRP</sequence>
<accession>E3N8Y7</accession>
<organism evidence="3">
    <name type="scientific">Caenorhabditis remanei</name>
    <name type="common">Caenorhabditis vulgaris</name>
    <dbReference type="NCBI Taxonomy" id="31234"/>
    <lineage>
        <taxon>Eukaryota</taxon>
        <taxon>Metazoa</taxon>
        <taxon>Ecdysozoa</taxon>
        <taxon>Nematoda</taxon>
        <taxon>Chromadorea</taxon>
        <taxon>Rhabditida</taxon>
        <taxon>Rhabditina</taxon>
        <taxon>Rhabditomorpha</taxon>
        <taxon>Rhabditoidea</taxon>
        <taxon>Rhabditidae</taxon>
        <taxon>Peloderinae</taxon>
        <taxon>Caenorhabditis</taxon>
    </lineage>
</organism>
<protein>
    <submittedName>
        <fullName evidence="2">Uncharacterized protein</fullName>
    </submittedName>
</protein>
<reference evidence="2" key="1">
    <citation type="submission" date="2007-07" db="EMBL/GenBank/DDBJ databases">
        <title>PCAP assembly of the Caenorhabditis remanei genome.</title>
        <authorList>
            <consortium name="The Caenorhabditis remanei Sequencing Consortium"/>
            <person name="Wilson R.K."/>
        </authorList>
    </citation>
    <scope>NUCLEOTIDE SEQUENCE [LARGE SCALE GENOMIC DNA]</scope>
    <source>
        <strain evidence="2">PB4641</strain>
    </source>
</reference>
<dbReference type="EMBL" id="DS268560">
    <property type="protein sequence ID" value="EFO90049.1"/>
    <property type="molecule type" value="Genomic_DNA"/>
</dbReference>